<dbReference type="HOGENOM" id="CLU_012886_6_0_1"/>
<accession>A0A0C9TUF2</accession>
<feature type="region of interest" description="Disordered" evidence="1">
    <location>
        <begin position="213"/>
        <end position="274"/>
    </location>
</feature>
<gene>
    <name evidence="2" type="ORF">M422DRAFT_273586</name>
</gene>
<feature type="compositionally biased region" description="Basic and acidic residues" evidence="1">
    <location>
        <begin position="223"/>
        <end position="234"/>
    </location>
</feature>
<organism evidence="2 3">
    <name type="scientific">Sphaerobolus stellatus (strain SS14)</name>
    <dbReference type="NCBI Taxonomy" id="990650"/>
    <lineage>
        <taxon>Eukaryota</taxon>
        <taxon>Fungi</taxon>
        <taxon>Dikarya</taxon>
        <taxon>Basidiomycota</taxon>
        <taxon>Agaricomycotina</taxon>
        <taxon>Agaricomycetes</taxon>
        <taxon>Phallomycetidae</taxon>
        <taxon>Geastrales</taxon>
        <taxon>Sphaerobolaceae</taxon>
        <taxon>Sphaerobolus</taxon>
    </lineage>
</organism>
<sequence>MAPKRKTVDKVPAGTGDVTDSGSTSNVIGGNNPTLDPGKDPSQTVSAVSETNMIRPTTQSIHVANQLAQPVSEQGMSENPTQIPNPHRGSGDPPLLKTYSDYSEPSERLALADPDPEELALGNQIQEMLNTINEHMDEVKSIHNMSRQAAQLLHALSKVWTELSAKTAVLKQLYADQAPEGHLNQAATAARNTCMEYKRLLRLSKARLLKLQDRHTSIPPSENAREEEIQDKPRKSVQYTPFNSIEDEDTDSETTVRNPREGSVPFQHPDKRGILDMSNNESDNALIRMAGVKVTPPDKYSRKQSFEALETFVKGLLRWLDMHSMLGPEAYKYQVSFLGTRLEGKALEWFDKTVKPRKYQGTPMDLEQVVTGLYSQYIPSLARHEVSNKFDLIKKVTLSVQEFATELKLYVSRMIQ</sequence>
<dbReference type="AlphaFoldDB" id="A0A0C9TUF2"/>
<dbReference type="OrthoDB" id="2749329at2759"/>
<protein>
    <submittedName>
        <fullName evidence="2">Unplaced genomic scaffold SPHSTscaffold_339, whole genome shotgun sequence</fullName>
    </submittedName>
</protein>
<evidence type="ECO:0000313" key="2">
    <source>
        <dbReference type="EMBL" id="KIJ25444.1"/>
    </source>
</evidence>
<feature type="compositionally biased region" description="Polar residues" evidence="1">
    <location>
        <begin position="71"/>
        <end position="84"/>
    </location>
</feature>
<keyword evidence="3" id="KW-1185">Reference proteome</keyword>
<proteinExistence type="predicted"/>
<name>A0A0C9TUF2_SPHS4</name>
<dbReference type="EMBL" id="KN837414">
    <property type="protein sequence ID" value="KIJ25444.1"/>
    <property type="molecule type" value="Genomic_DNA"/>
</dbReference>
<feature type="compositionally biased region" description="Polar residues" evidence="1">
    <location>
        <begin position="18"/>
        <end position="34"/>
    </location>
</feature>
<feature type="region of interest" description="Disordered" evidence="1">
    <location>
        <begin position="1"/>
        <end position="45"/>
    </location>
</feature>
<reference evidence="2 3" key="1">
    <citation type="submission" date="2014-06" db="EMBL/GenBank/DDBJ databases">
        <title>Evolutionary Origins and Diversification of the Mycorrhizal Mutualists.</title>
        <authorList>
            <consortium name="DOE Joint Genome Institute"/>
            <consortium name="Mycorrhizal Genomics Consortium"/>
            <person name="Kohler A."/>
            <person name="Kuo A."/>
            <person name="Nagy L.G."/>
            <person name="Floudas D."/>
            <person name="Copeland A."/>
            <person name="Barry K.W."/>
            <person name="Cichocki N."/>
            <person name="Veneault-Fourrey C."/>
            <person name="LaButti K."/>
            <person name="Lindquist E.A."/>
            <person name="Lipzen A."/>
            <person name="Lundell T."/>
            <person name="Morin E."/>
            <person name="Murat C."/>
            <person name="Riley R."/>
            <person name="Ohm R."/>
            <person name="Sun H."/>
            <person name="Tunlid A."/>
            <person name="Henrissat B."/>
            <person name="Grigoriev I.V."/>
            <person name="Hibbett D.S."/>
            <person name="Martin F."/>
        </authorList>
    </citation>
    <scope>NUCLEOTIDE SEQUENCE [LARGE SCALE GENOMIC DNA]</scope>
    <source>
        <strain evidence="2 3">SS14</strain>
    </source>
</reference>
<evidence type="ECO:0000256" key="1">
    <source>
        <dbReference type="SAM" id="MobiDB-lite"/>
    </source>
</evidence>
<feature type="region of interest" description="Disordered" evidence="1">
    <location>
        <begin position="71"/>
        <end position="97"/>
    </location>
</feature>
<evidence type="ECO:0000313" key="3">
    <source>
        <dbReference type="Proteomes" id="UP000054279"/>
    </source>
</evidence>
<dbReference type="Proteomes" id="UP000054279">
    <property type="component" value="Unassembled WGS sequence"/>
</dbReference>